<protein>
    <submittedName>
        <fullName evidence="2">Alkaline phosphatase family protein</fullName>
    </submittedName>
</protein>
<feature type="signal peptide" evidence="1">
    <location>
        <begin position="1"/>
        <end position="31"/>
    </location>
</feature>
<evidence type="ECO:0000256" key="1">
    <source>
        <dbReference type="SAM" id="SignalP"/>
    </source>
</evidence>
<organism evidence="2 3">
    <name type="scientific">Caenimonas terrae</name>
    <dbReference type="NCBI Taxonomy" id="696074"/>
    <lineage>
        <taxon>Bacteria</taxon>
        <taxon>Pseudomonadati</taxon>
        <taxon>Pseudomonadota</taxon>
        <taxon>Betaproteobacteria</taxon>
        <taxon>Burkholderiales</taxon>
        <taxon>Comamonadaceae</taxon>
        <taxon>Caenimonas</taxon>
    </lineage>
</organism>
<keyword evidence="3" id="KW-1185">Reference proteome</keyword>
<dbReference type="InterPro" id="IPR017850">
    <property type="entry name" value="Alkaline_phosphatase_core_sf"/>
</dbReference>
<sequence>MTDFLISRRGLASWVAAILLAACGSAPPGPATSTGASPAPVASVAPAKARPRLLVFLVVDGLPQRQVLAYRDQLAPDGFARFLDHGAWFAEAHYGHAFTVTAAGHATMLTGASPDRTGIIGNDWRDPASGTPVYNTGDTTAHYIGNPTVPFDGTSPRNLKVESVGDVLRRADPRSKVIAISGKDRGAILPAGKSGVAYMYMTHSGQFASTTYYMQQHPAWVTQFNARKPADRYFHTEWKALLPEAAYANSIPDNQPWFGTRGGLPLPMAGGPDAAPGPAFYRSLLPSPFADALALEFARAAIAGEGLGRDDSPDILVLSLSGHDYVNHAWSAESRMSHDHFLQLDRLLQSFFHDLDAGVGAGNYVAVLTADHGFMPAPEVAAANGEPAGRLNQAQMVTRLNAGLEKRFGEGKWLLGVSASSLLLDKRLIAQKKLDADAVAQELRTLALALPGIGSAYTRSELLSGSRAGAPFFEASRRSWHPDVSGEVQYTLKPFWMFGTSTATHGSPHEYDNHVPLMFWGPAWMRAGRVDTPVDMVDVAPTLAGMLGVAAPVASEGKPLPIPVP</sequence>
<evidence type="ECO:0000313" key="2">
    <source>
        <dbReference type="EMBL" id="MFC5497695.1"/>
    </source>
</evidence>
<dbReference type="Gene3D" id="3.30.1360.150">
    <property type="match status" value="1"/>
</dbReference>
<keyword evidence="1" id="KW-0732">Signal</keyword>
<dbReference type="PIRSF" id="PIRSF031924">
    <property type="entry name" value="Pi-irrepressible_AP"/>
    <property type="match status" value="1"/>
</dbReference>
<evidence type="ECO:0000313" key="3">
    <source>
        <dbReference type="Proteomes" id="UP001596037"/>
    </source>
</evidence>
<dbReference type="EMBL" id="JBHSMF010000006">
    <property type="protein sequence ID" value="MFC5497695.1"/>
    <property type="molecule type" value="Genomic_DNA"/>
</dbReference>
<dbReference type="SUPFAM" id="SSF53649">
    <property type="entry name" value="Alkaline phosphatase-like"/>
    <property type="match status" value="1"/>
</dbReference>
<dbReference type="CDD" id="cd16016">
    <property type="entry name" value="AP-SPAP"/>
    <property type="match status" value="1"/>
</dbReference>
<proteinExistence type="predicted"/>
<dbReference type="RefSeq" id="WP_376849774.1">
    <property type="nucleotide sequence ID" value="NZ_JBHSMF010000006.1"/>
</dbReference>
<dbReference type="Pfam" id="PF01663">
    <property type="entry name" value="Phosphodiest"/>
    <property type="match status" value="1"/>
</dbReference>
<dbReference type="Proteomes" id="UP001596037">
    <property type="component" value="Unassembled WGS sequence"/>
</dbReference>
<reference evidence="3" key="1">
    <citation type="journal article" date="2019" name="Int. J. Syst. Evol. Microbiol.">
        <title>The Global Catalogue of Microorganisms (GCM) 10K type strain sequencing project: providing services to taxonomists for standard genome sequencing and annotation.</title>
        <authorList>
            <consortium name="The Broad Institute Genomics Platform"/>
            <consortium name="The Broad Institute Genome Sequencing Center for Infectious Disease"/>
            <person name="Wu L."/>
            <person name="Ma J."/>
        </authorList>
    </citation>
    <scope>NUCLEOTIDE SEQUENCE [LARGE SCALE GENOMIC DNA]</scope>
    <source>
        <strain evidence="3">CCUG 57401</strain>
    </source>
</reference>
<dbReference type="InterPro" id="IPR026263">
    <property type="entry name" value="Alkaline_phosphatase_prok"/>
</dbReference>
<gene>
    <name evidence="2" type="ORF">ACFPOE_09130</name>
</gene>
<dbReference type="InterPro" id="IPR002591">
    <property type="entry name" value="Phosphodiest/P_Trfase"/>
</dbReference>
<name>A0ABW0NCQ7_9BURK</name>
<feature type="chain" id="PRO_5045928163" evidence="1">
    <location>
        <begin position="32"/>
        <end position="565"/>
    </location>
</feature>
<comment type="caution">
    <text evidence="2">The sequence shown here is derived from an EMBL/GenBank/DDBJ whole genome shotgun (WGS) entry which is preliminary data.</text>
</comment>
<dbReference type="Gene3D" id="3.40.720.10">
    <property type="entry name" value="Alkaline Phosphatase, subunit A"/>
    <property type="match status" value="1"/>
</dbReference>
<accession>A0ABW0NCQ7</accession>